<evidence type="ECO:0000313" key="2">
    <source>
        <dbReference type="EMBL" id="RAQ94317.1"/>
    </source>
</evidence>
<name>A0A328V9K6_9CHLR</name>
<protein>
    <recommendedName>
        <fullName evidence="1">VOC domain-containing protein</fullName>
    </recommendedName>
</protein>
<gene>
    <name evidence="2" type="ORF">A4R35_02155</name>
</gene>
<dbReference type="Gene3D" id="3.10.180.10">
    <property type="entry name" value="2,3-Dihydroxybiphenyl 1,2-Dioxygenase, domain 1"/>
    <property type="match status" value="1"/>
</dbReference>
<sequence>MTNNLDLKGPAFVGLKVRDVEASARFYEHVLGLRRDPEVFPRGMAFLTYPVPFGLIQAPPDTNWEALPAPIETPAIWFKAADSQVVHDALVAAEVPMLRPLTIGRFGRQFTFLDPDGYAITIYDRDAPAAGWQHVGR</sequence>
<accession>A0A328V9K6</accession>
<dbReference type="Proteomes" id="UP000248706">
    <property type="component" value="Unassembled WGS sequence"/>
</dbReference>
<keyword evidence="3" id="KW-1185">Reference proteome</keyword>
<dbReference type="AlphaFoldDB" id="A0A328V9K6"/>
<comment type="caution">
    <text evidence="2">The sequence shown here is derived from an EMBL/GenBank/DDBJ whole genome shotgun (WGS) entry which is preliminary data.</text>
</comment>
<dbReference type="Pfam" id="PF00903">
    <property type="entry name" value="Glyoxalase"/>
    <property type="match status" value="1"/>
</dbReference>
<dbReference type="OrthoDB" id="9796521at2"/>
<dbReference type="SUPFAM" id="SSF54593">
    <property type="entry name" value="Glyoxalase/Bleomycin resistance protein/Dihydroxybiphenyl dioxygenase"/>
    <property type="match status" value="1"/>
</dbReference>
<reference evidence="2 3" key="1">
    <citation type="submission" date="2016-08" db="EMBL/GenBank/DDBJ databases">
        <title>Analysis of Carbohydrate Active Enzymes in Thermogemmatispora T81 Reveals Carbohydrate Degradation Ability.</title>
        <authorList>
            <person name="Tomazini A."/>
            <person name="Lal S."/>
            <person name="Stott M."/>
            <person name="Henrissat B."/>
            <person name="Polikarpov I."/>
            <person name="Sparling R."/>
            <person name="Levin D.B."/>
        </authorList>
    </citation>
    <scope>NUCLEOTIDE SEQUENCE [LARGE SCALE GENOMIC DNA]</scope>
    <source>
        <strain evidence="2 3">T81</strain>
    </source>
</reference>
<dbReference type="PROSITE" id="PS51819">
    <property type="entry name" value="VOC"/>
    <property type="match status" value="1"/>
</dbReference>
<evidence type="ECO:0000259" key="1">
    <source>
        <dbReference type="PROSITE" id="PS51819"/>
    </source>
</evidence>
<feature type="domain" description="VOC" evidence="1">
    <location>
        <begin position="9"/>
        <end position="125"/>
    </location>
</feature>
<dbReference type="CDD" id="cd06587">
    <property type="entry name" value="VOC"/>
    <property type="match status" value="1"/>
</dbReference>
<dbReference type="RefSeq" id="WP_112426118.1">
    <property type="nucleotide sequence ID" value="NZ_MCIF01000002.1"/>
</dbReference>
<dbReference type="InterPro" id="IPR004360">
    <property type="entry name" value="Glyas_Fos-R_dOase_dom"/>
</dbReference>
<evidence type="ECO:0000313" key="3">
    <source>
        <dbReference type="Proteomes" id="UP000248706"/>
    </source>
</evidence>
<dbReference type="InterPro" id="IPR029068">
    <property type="entry name" value="Glyas_Bleomycin-R_OHBP_Dase"/>
</dbReference>
<dbReference type="InterPro" id="IPR037523">
    <property type="entry name" value="VOC_core"/>
</dbReference>
<organism evidence="2 3">
    <name type="scientific">Thermogemmatispora tikiterensis</name>
    <dbReference type="NCBI Taxonomy" id="1825093"/>
    <lineage>
        <taxon>Bacteria</taxon>
        <taxon>Bacillati</taxon>
        <taxon>Chloroflexota</taxon>
        <taxon>Ktedonobacteria</taxon>
        <taxon>Thermogemmatisporales</taxon>
        <taxon>Thermogemmatisporaceae</taxon>
        <taxon>Thermogemmatispora</taxon>
    </lineage>
</organism>
<proteinExistence type="predicted"/>
<dbReference type="EMBL" id="MCIF01000002">
    <property type="protein sequence ID" value="RAQ94317.1"/>
    <property type="molecule type" value="Genomic_DNA"/>
</dbReference>